<evidence type="ECO:0000313" key="9">
    <source>
        <dbReference type="Proteomes" id="UP000770015"/>
    </source>
</evidence>
<dbReference type="CDD" id="cd13132">
    <property type="entry name" value="MATE_eukaryotic"/>
    <property type="match status" value="1"/>
</dbReference>
<protein>
    <submittedName>
        <fullName evidence="8">Multidrug and toxin extrusion protein 2</fullName>
    </submittedName>
</protein>
<feature type="compositionally biased region" description="Polar residues" evidence="6">
    <location>
        <begin position="15"/>
        <end position="26"/>
    </location>
</feature>
<feature type="transmembrane region" description="Helical" evidence="7">
    <location>
        <begin position="124"/>
        <end position="144"/>
    </location>
</feature>
<feature type="region of interest" description="Disordered" evidence="6">
    <location>
        <begin position="1"/>
        <end position="26"/>
    </location>
</feature>
<keyword evidence="5 7" id="KW-0472">Membrane</keyword>
<reference evidence="8" key="1">
    <citation type="journal article" date="2021" name="Nat. Commun.">
        <title>Genetic determinants of endophytism in the Arabidopsis root mycobiome.</title>
        <authorList>
            <person name="Mesny F."/>
            <person name="Miyauchi S."/>
            <person name="Thiergart T."/>
            <person name="Pickel B."/>
            <person name="Atanasova L."/>
            <person name="Karlsson M."/>
            <person name="Huettel B."/>
            <person name="Barry K.W."/>
            <person name="Haridas S."/>
            <person name="Chen C."/>
            <person name="Bauer D."/>
            <person name="Andreopoulos W."/>
            <person name="Pangilinan J."/>
            <person name="LaButti K."/>
            <person name="Riley R."/>
            <person name="Lipzen A."/>
            <person name="Clum A."/>
            <person name="Drula E."/>
            <person name="Henrissat B."/>
            <person name="Kohler A."/>
            <person name="Grigoriev I.V."/>
            <person name="Martin F.M."/>
            <person name="Hacquard S."/>
        </authorList>
    </citation>
    <scope>NUCLEOTIDE SEQUENCE</scope>
    <source>
        <strain evidence="8">MPI-SDFR-AT-0117</strain>
    </source>
</reference>
<dbReference type="GO" id="GO:1990961">
    <property type="term" value="P:xenobiotic detoxification by transmembrane export across the plasma membrane"/>
    <property type="evidence" value="ECO:0007669"/>
    <property type="project" value="InterPro"/>
</dbReference>
<evidence type="ECO:0000256" key="2">
    <source>
        <dbReference type="ARBA" id="ARBA00010199"/>
    </source>
</evidence>
<feature type="transmembrane region" description="Helical" evidence="7">
    <location>
        <begin position="404"/>
        <end position="428"/>
    </location>
</feature>
<dbReference type="OrthoDB" id="2126698at2759"/>
<evidence type="ECO:0000313" key="8">
    <source>
        <dbReference type="EMBL" id="KAH6693746.1"/>
    </source>
</evidence>
<sequence>MVASRLDDEAPGGVTETTALLAGQQTDRTNDASFDHEVTLSSEVWLLVRSAAPLVVTGLLQHSIGLTNIFAVGHLGKSELGAVSLSIMTANVTGYAVFMGMATALDTLCPQAYGSDKKLHVGLYFQKMLVLLWLLTIPIGILWVNAGRILGMMVPDRETADLAGVYLRILLCGAPGIAAFESGKRFVQAQGIFHATTYVLMVVAPLNVAINWLLVWKLELGFIGAPISAALSNNLLALFLFLYVYFVDGKQCWNGFTTEAYRNWGVMTRLALPGLLMLEAEFLAFEVLTLAASHISSTQLAAQSLAAVGACLVGSFNFVFMTTLGISAAQFLTSEETVVEQVVKVMPMIATFQLFDSVATTLNGVLRGLGKQAIGSVVSIICYYIVAMPISFTAAFGLGWELVGLWTGIAVALSLNSVIVGGYLIYVAPWDQAVLAARERNSKAGE</sequence>
<accession>A0A9P8VKW6</accession>
<feature type="transmembrane region" description="Helical" evidence="7">
    <location>
        <begin position="266"/>
        <end position="293"/>
    </location>
</feature>
<comment type="similarity">
    <text evidence="2">Belongs to the multi antimicrobial extrusion (MATE) (TC 2.A.66.1) family.</text>
</comment>
<evidence type="ECO:0000256" key="7">
    <source>
        <dbReference type="SAM" id="Phobius"/>
    </source>
</evidence>
<evidence type="ECO:0000256" key="4">
    <source>
        <dbReference type="ARBA" id="ARBA00022989"/>
    </source>
</evidence>
<organism evidence="8 9">
    <name type="scientific">Plectosphaerella plurivora</name>
    <dbReference type="NCBI Taxonomy" id="936078"/>
    <lineage>
        <taxon>Eukaryota</taxon>
        <taxon>Fungi</taxon>
        <taxon>Dikarya</taxon>
        <taxon>Ascomycota</taxon>
        <taxon>Pezizomycotina</taxon>
        <taxon>Sordariomycetes</taxon>
        <taxon>Hypocreomycetidae</taxon>
        <taxon>Glomerellales</taxon>
        <taxon>Plectosphaerellaceae</taxon>
        <taxon>Plectosphaerella</taxon>
    </lineage>
</organism>
<feature type="transmembrane region" description="Helical" evidence="7">
    <location>
        <begin position="305"/>
        <end position="333"/>
    </location>
</feature>
<keyword evidence="9" id="KW-1185">Reference proteome</keyword>
<feature type="transmembrane region" description="Helical" evidence="7">
    <location>
        <begin position="51"/>
        <end position="73"/>
    </location>
</feature>
<keyword evidence="3 7" id="KW-0812">Transmembrane</keyword>
<dbReference type="AlphaFoldDB" id="A0A9P8VKW6"/>
<dbReference type="InterPro" id="IPR045069">
    <property type="entry name" value="MATE_euk"/>
</dbReference>
<comment type="caution">
    <text evidence="8">The sequence shown here is derived from an EMBL/GenBank/DDBJ whole genome shotgun (WGS) entry which is preliminary data.</text>
</comment>
<comment type="subcellular location">
    <subcellularLocation>
        <location evidence="1">Membrane</location>
        <topology evidence="1">Multi-pass membrane protein</topology>
    </subcellularLocation>
</comment>
<feature type="transmembrane region" description="Helical" evidence="7">
    <location>
        <begin position="373"/>
        <end position="398"/>
    </location>
</feature>
<dbReference type="EMBL" id="JAGSXJ010000003">
    <property type="protein sequence ID" value="KAH6693746.1"/>
    <property type="molecule type" value="Genomic_DNA"/>
</dbReference>
<dbReference type="GO" id="GO:0016020">
    <property type="term" value="C:membrane"/>
    <property type="evidence" value="ECO:0007669"/>
    <property type="project" value="UniProtKB-SubCell"/>
</dbReference>
<dbReference type="InterPro" id="IPR002528">
    <property type="entry name" value="MATE_fam"/>
</dbReference>
<proteinExistence type="inferred from homology"/>
<evidence type="ECO:0000256" key="5">
    <source>
        <dbReference type="ARBA" id="ARBA00023136"/>
    </source>
</evidence>
<dbReference type="GO" id="GO:0015297">
    <property type="term" value="F:antiporter activity"/>
    <property type="evidence" value="ECO:0007669"/>
    <property type="project" value="InterPro"/>
</dbReference>
<evidence type="ECO:0000256" key="6">
    <source>
        <dbReference type="SAM" id="MobiDB-lite"/>
    </source>
</evidence>
<evidence type="ECO:0000256" key="1">
    <source>
        <dbReference type="ARBA" id="ARBA00004141"/>
    </source>
</evidence>
<evidence type="ECO:0000256" key="3">
    <source>
        <dbReference type="ARBA" id="ARBA00022692"/>
    </source>
</evidence>
<name>A0A9P8VKW6_9PEZI</name>
<dbReference type="Pfam" id="PF01554">
    <property type="entry name" value="MatE"/>
    <property type="match status" value="2"/>
</dbReference>
<dbReference type="GO" id="GO:0042910">
    <property type="term" value="F:xenobiotic transmembrane transporter activity"/>
    <property type="evidence" value="ECO:0007669"/>
    <property type="project" value="InterPro"/>
</dbReference>
<keyword evidence="4 7" id="KW-1133">Transmembrane helix</keyword>
<feature type="transmembrane region" description="Helical" evidence="7">
    <location>
        <begin position="80"/>
        <end position="104"/>
    </location>
</feature>
<feature type="transmembrane region" description="Helical" evidence="7">
    <location>
        <begin position="195"/>
        <end position="215"/>
    </location>
</feature>
<gene>
    <name evidence="8" type="ORF">F5X68DRAFT_228155</name>
</gene>
<dbReference type="Proteomes" id="UP000770015">
    <property type="component" value="Unassembled WGS sequence"/>
</dbReference>
<feature type="transmembrane region" description="Helical" evidence="7">
    <location>
        <begin position="222"/>
        <end position="246"/>
    </location>
</feature>
<dbReference type="PANTHER" id="PTHR11206">
    <property type="entry name" value="MULTIDRUG RESISTANCE PROTEIN"/>
    <property type="match status" value="1"/>
</dbReference>